<dbReference type="OrthoDB" id="2679354at2759"/>
<dbReference type="InParanoid" id="A0A1B7MLW0"/>
<gene>
    <name evidence="2" type="ORF">K503DRAFT_804276</name>
</gene>
<evidence type="ECO:0000313" key="2">
    <source>
        <dbReference type="EMBL" id="OAX33569.1"/>
    </source>
</evidence>
<proteinExistence type="predicted"/>
<dbReference type="EMBL" id="KV448747">
    <property type="protein sequence ID" value="OAX33569.1"/>
    <property type="molecule type" value="Genomic_DNA"/>
</dbReference>
<evidence type="ECO:0000256" key="1">
    <source>
        <dbReference type="SAM" id="SignalP"/>
    </source>
</evidence>
<feature type="chain" id="PRO_5008597378" evidence="1">
    <location>
        <begin position="21"/>
        <end position="60"/>
    </location>
</feature>
<dbReference type="Proteomes" id="UP000092154">
    <property type="component" value="Unassembled WGS sequence"/>
</dbReference>
<accession>A0A1B7MLW0</accession>
<feature type="signal peptide" evidence="1">
    <location>
        <begin position="1"/>
        <end position="20"/>
    </location>
</feature>
<protein>
    <submittedName>
        <fullName evidence="2">Uncharacterized protein</fullName>
    </submittedName>
</protein>
<dbReference type="AlphaFoldDB" id="A0A1B7MLW0"/>
<sequence>MKGFLSFVLVAIALLQTTAAVPIVSERSPDAVNRKPNYAVDDFETEDVEKRSYIAFDCML</sequence>
<reference evidence="2 3" key="1">
    <citation type="submission" date="2016-06" db="EMBL/GenBank/DDBJ databases">
        <title>Comparative genomics of the ectomycorrhizal sister species Rhizopogon vinicolor and Rhizopogon vesiculosus (Basidiomycota: Boletales) reveals a divergence of the mating type B locus.</title>
        <authorList>
            <consortium name="DOE Joint Genome Institute"/>
            <person name="Mujic A.B."/>
            <person name="Kuo A."/>
            <person name="Tritt A."/>
            <person name="Lipzen A."/>
            <person name="Chen C."/>
            <person name="Johnson J."/>
            <person name="Sharma A."/>
            <person name="Barry K."/>
            <person name="Grigoriev I.V."/>
            <person name="Spatafora J.W."/>
        </authorList>
    </citation>
    <scope>NUCLEOTIDE SEQUENCE [LARGE SCALE GENOMIC DNA]</scope>
    <source>
        <strain evidence="2 3">AM-OR11-026</strain>
    </source>
</reference>
<keyword evidence="3" id="KW-1185">Reference proteome</keyword>
<name>A0A1B7MLW0_9AGAM</name>
<keyword evidence="1" id="KW-0732">Signal</keyword>
<evidence type="ECO:0000313" key="3">
    <source>
        <dbReference type="Proteomes" id="UP000092154"/>
    </source>
</evidence>
<organism evidence="2 3">
    <name type="scientific">Rhizopogon vinicolor AM-OR11-026</name>
    <dbReference type="NCBI Taxonomy" id="1314800"/>
    <lineage>
        <taxon>Eukaryota</taxon>
        <taxon>Fungi</taxon>
        <taxon>Dikarya</taxon>
        <taxon>Basidiomycota</taxon>
        <taxon>Agaricomycotina</taxon>
        <taxon>Agaricomycetes</taxon>
        <taxon>Agaricomycetidae</taxon>
        <taxon>Boletales</taxon>
        <taxon>Suillineae</taxon>
        <taxon>Rhizopogonaceae</taxon>
        <taxon>Rhizopogon</taxon>
    </lineage>
</organism>